<dbReference type="EMBL" id="CM017648">
    <property type="protein sequence ID" value="TYJ01197.1"/>
    <property type="molecule type" value="Genomic_DNA"/>
</dbReference>
<protein>
    <submittedName>
        <fullName evidence="1">Uncharacterized protein</fullName>
    </submittedName>
</protein>
<dbReference type="EMBL" id="CM017648">
    <property type="protein sequence ID" value="TYJ01196.1"/>
    <property type="molecule type" value="Genomic_DNA"/>
</dbReference>
<dbReference type="EMBL" id="CM017648">
    <property type="protein sequence ID" value="TYJ01195.1"/>
    <property type="molecule type" value="Genomic_DNA"/>
</dbReference>
<organism evidence="1 2">
    <name type="scientific">Gossypium mustelinum</name>
    <name type="common">Cotton</name>
    <name type="synonym">Gossypium caicoense</name>
    <dbReference type="NCBI Taxonomy" id="34275"/>
    <lineage>
        <taxon>Eukaryota</taxon>
        <taxon>Viridiplantae</taxon>
        <taxon>Streptophyta</taxon>
        <taxon>Embryophyta</taxon>
        <taxon>Tracheophyta</taxon>
        <taxon>Spermatophyta</taxon>
        <taxon>Magnoliopsida</taxon>
        <taxon>eudicotyledons</taxon>
        <taxon>Gunneridae</taxon>
        <taxon>Pentapetalae</taxon>
        <taxon>rosids</taxon>
        <taxon>malvids</taxon>
        <taxon>Malvales</taxon>
        <taxon>Malvaceae</taxon>
        <taxon>Malvoideae</taxon>
        <taxon>Gossypium</taxon>
    </lineage>
</organism>
<sequence>MGFRENNFISVRYFLKNLCPLSPYSFSFFCSSSSFFSSSSLLESQSSWLNMPSFG</sequence>
<reference evidence="1 2" key="1">
    <citation type="submission" date="2019-07" db="EMBL/GenBank/DDBJ databases">
        <title>WGS assembly of Gossypium mustelinum.</title>
        <authorList>
            <person name="Chen Z.J."/>
            <person name="Sreedasyam A."/>
            <person name="Ando A."/>
            <person name="Song Q."/>
            <person name="De L."/>
            <person name="Hulse-Kemp A."/>
            <person name="Ding M."/>
            <person name="Ye W."/>
            <person name="Kirkbride R."/>
            <person name="Jenkins J."/>
            <person name="Plott C."/>
            <person name="Lovell J."/>
            <person name="Lin Y.-M."/>
            <person name="Vaughn R."/>
            <person name="Liu B."/>
            <person name="Li W."/>
            <person name="Simpson S."/>
            <person name="Scheffler B."/>
            <person name="Saski C."/>
            <person name="Grover C."/>
            <person name="Hu G."/>
            <person name="Conover J."/>
            <person name="Carlson J."/>
            <person name="Shu S."/>
            <person name="Boston L."/>
            <person name="Williams M."/>
            <person name="Peterson D."/>
            <person name="Mcgee K."/>
            <person name="Jones D."/>
            <person name="Wendel J."/>
            <person name="Stelly D."/>
            <person name="Grimwood J."/>
            <person name="Schmutz J."/>
        </authorList>
    </citation>
    <scope>NUCLEOTIDE SEQUENCE [LARGE SCALE GENOMIC DNA]</scope>
    <source>
        <strain evidence="1">1408120.09</strain>
    </source>
</reference>
<dbReference type="AlphaFoldDB" id="A0A5D2WH69"/>
<accession>A0A5D2WH69</accession>
<evidence type="ECO:0000313" key="2">
    <source>
        <dbReference type="Proteomes" id="UP000323597"/>
    </source>
</evidence>
<keyword evidence="2" id="KW-1185">Reference proteome</keyword>
<gene>
    <name evidence="1" type="ORF">E1A91_A13G136800v1</name>
</gene>
<dbReference type="Proteomes" id="UP000323597">
    <property type="component" value="Chromosome A13"/>
</dbReference>
<proteinExistence type="predicted"/>
<name>A0A5D2WH69_GOSMU</name>
<evidence type="ECO:0000313" key="1">
    <source>
        <dbReference type="EMBL" id="TYJ01195.1"/>
    </source>
</evidence>